<keyword evidence="3" id="KW-1185">Reference proteome</keyword>
<feature type="compositionally biased region" description="Basic and acidic residues" evidence="1">
    <location>
        <begin position="60"/>
        <end position="72"/>
    </location>
</feature>
<dbReference type="Proteomes" id="UP000032545">
    <property type="component" value="Unassembled WGS sequence"/>
</dbReference>
<evidence type="ECO:0000313" key="3">
    <source>
        <dbReference type="Proteomes" id="UP000032545"/>
    </source>
</evidence>
<protein>
    <submittedName>
        <fullName evidence="2">Uncharacterized protein</fullName>
    </submittedName>
</protein>
<dbReference type="PATRIC" id="fig|1502723.3.peg.6453"/>
<sequence length="72" mass="7678">MASREVDHARAKQDQVAACIRETASGAGMDADTDTLSRLAELKATGDLPEAETSMPRRRSCAETTRRGGKDG</sequence>
<dbReference type="EMBL" id="JYFN01000080">
    <property type="protein sequence ID" value="KJE19880.1"/>
    <property type="molecule type" value="Genomic_DNA"/>
</dbReference>
<evidence type="ECO:0000256" key="1">
    <source>
        <dbReference type="SAM" id="MobiDB-lite"/>
    </source>
</evidence>
<accession>A0A0D8B707</accession>
<reference evidence="3" key="1">
    <citation type="submission" date="2015-02" db="EMBL/GenBank/DDBJ databases">
        <title>Draft Genome of Frankia sp. CpI1-S.</title>
        <authorList>
            <person name="Oshone R.T."/>
            <person name="Ngom M."/>
            <person name="Ghodhbane-Gtari F."/>
            <person name="Gtari M."/>
            <person name="Morris K."/>
            <person name="Thomas K."/>
            <person name="Sen A."/>
            <person name="Tisa L.S."/>
        </authorList>
    </citation>
    <scope>NUCLEOTIDE SEQUENCE [LARGE SCALE GENOMIC DNA]</scope>
    <source>
        <strain evidence="3">CpI1-S</strain>
    </source>
</reference>
<dbReference type="AlphaFoldDB" id="A0A0D8B707"/>
<gene>
    <name evidence="2" type="ORF">FF36_05823</name>
</gene>
<evidence type="ECO:0000313" key="2">
    <source>
        <dbReference type="EMBL" id="KJE19880.1"/>
    </source>
</evidence>
<feature type="region of interest" description="Disordered" evidence="1">
    <location>
        <begin position="43"/>
        <end position="72"/>
    </location>
</feature>
<comment type="caution">
    <text evidence="2">The sequence shown here is derived from an EMBL/GenBank/DDBJ whole genome shotgun (WGS) entry which is preliminary data.</text>
</comment>
<organism evidence="2 3">
    <name type="scientific">Frankia torreyi</name>
    <dbReference type="NCBI Taxonomy" id="1856"/>
    <lineage>
        <taxon>Bacteria</taxon>
        <taxon>Bacillati</taxon>
        <taxon>Actinomycetota</taxon>
        <taxon>Actinomycetes</taxon>
        <taxon>Frankiales</taxon>
        <taxon>Frankiaceae</taxon>
        <taxon>Frankia</taxon>
    </lineage>
</organism>
<proteinExistence type="predicted"/>
<name>A0A0D8B707_9ACTN</name>
<reference evidence="2 3" key="2">
    <citation type="journal article" date="2016" name="Genome Announc.">
        <title>Permanent Draft Genome Sequences for Two Variants of Frankia sp. Strain CpI1, the First Frankia Strain Isolated from Root Nodules of Comptonia peregrina.</title>
        <authorList>
            <person name="Oshone R."/>
            <person name="Hurst S.G.IV."/>
            <person name="Abebe-Akele F."/>
            <person name="Simpson S."/>
            <person name="Morris K."/>
            <person name="Thomas W.K."/>
            <person name="Tisa L.S."/>
        </authorList>
    </citation>
    <scope>NUCLEOTIDE SEQUENCE [LARGE SCALE GENOMIC DNA]</scope>
    <source>
        <strain evidence="3">CpI1-S</strain>
    </source>
</reference>